<dbReference type="Proteomes" id="UP000289792">
    <property type="component" value="Unassembled WGS sequence"/>
</dbReference>
<evidence type="ECO:0000313" key="2">
    <source>
        <dbReference type="Proteomes" id="UP000289792"/>
    </source>
</evidence>
<name>A0A4Q0XHV1_9FLAO</name>
<comment type="caution">
    <text evidence="1">The sequence shown here is derived from an EMBL/GenBank/DDBJ whole genome shotgun (WGS) entry which is preliminary data.</text>
</comment>
<protein>
    <submittedName>
        <fullName evidence="1">Uncharacterized protein</fullName>
    </submittedName>
</protein>
<evidence type="ECO:0000313" key="1">
    <source>
        <dbReference type="EMBL" id="RXJ49579.1"/>
    </source>
</evidence>
<dbReference type="EMBL" id="SDDZ01000006">
    <property type="protein sequence ID" value="RXJ49579.1"/>
    <property type="molecule type" value="Genomic_DNA"/>
</dbReference>
<sequence>MAKQAGIIKLKGTIDDISFYRTADGHMARAKGGISRQRILNDPAFQRTRENGSEFGTAGKGGKLIRNALRSLMQHAKDRLVVGRLTKVLLSIIKTDATNERGLRTIENGTMDLLMGFNFNSAAPLGTTLYAAFDALFDRVTGEATIDLEAYSPMVRIAAPAGTTHYRIALGAVELDFPNMQFGFSTSDSGIQTYDPVEVPASTLTVTLTPASTLPVVQVVGIEFFQFVNGEYYPLKNGANNALAIVGVDNI</sequence>
<organism evidence="1 2">
    <name type="scientific">Gelidibacter gilvus</name>
    <dbReference type="NCBI Taxonomy" id="59602"/>
    <lineage>
        <taxon>Bacteria</taxon>
        <taxon>Pseudomonadati</taxon>
        <taxon>Bacteroidota</taxon>
        <taxon>Flavobacteriia</taxon>
        <taxon>Flavobacteriales</taxon>
        <taxon>Flavobacteriaceae</taxon>
        <taxon>Gelidibacter</taxon>
    </lineage>
</organism>
<dbReference type="OrthoDB" id="645138at2"/>
<proteinExistence type="predicted"/>
<reference evidence="1 2" key="1">
    <citation type="submission" date="2019-01" db="EMBL/GenBank/DDBJ databases">
        <title>Genome sequence of the Antarctic species Gelidibacter gilvus ACAM 158(T).</title>
        <authorList>
            <person name="Bowman J.P."/>
        </authorList>
    </citation>
    <scope>NUCLEOTIDE SEQUENCE [LARGE SCALE GENOMIC DNA]</scope>
    <source>
        <strain evidence="1 2">IC158</strain>
    </source>
</reference>
<keyword evidence="2" id="KW-1185">Reference proteome</keyword>
<accession>A0A4Q0XHV1</accession>
<dbReference type="RefSeq" id="WP_129017589.1">
    <property type="nucleotide sequence ID" value="NZ_SDDZ01000006.1"/>
</dbReference>
<dbReference type="AlphaFoldDB" id="A0A4Q0XHV1"/>
<gene>
    <name evidence="1" type="ORF">ESZ48_11245</name>
</gene>